<dbReference type="eggNOG" id="COG2356">
    <property type="taxonomic scope" value="Bacteria"/>
</dbReference>
<feature type="domain" description="GmrSD restriction endonucleases C-terminal" evidence="1">
    <location>
        <begin position="125"/>
        <end position="221"/>
    </location>
</feature>
<gene>
    <name evidence="2" type="ORF">MDG893_13119</name>
</gene>
<organism evidence="2 3">
    <name type="scientific">Marinobacter algicola DG893</name>
    <dbReference type="NCBI Taxonomy" id="443152"/>
    <lineage>
        <taxon>Bacteria</taxon>
        <taxon>Pseudomonadati</taxon>
        <taxon>Pseudomonadota</taxon>
        <taxon>Gammaproteobacteria</taxon>
        <taxon>Pseudomonadales</taxon>
        <taxon>Marinobacteraceae</taxon>
        <taxon>Marinobacter</taxon>
    </lineage>
</organism>
<dbReference type="RefSeq" id="WP_007155096.1">
    <property type="nucleotide sequence ID" value="NZ_ABCP01000041.1"/>
</dbReference>
<dbReference type="Pfam" id="PF07510">
    <property type="entry name" value="GmrSD_C"/>
    <property type="match status" value="1"/>
</dbReference>
<proteinExistence type="predicted"/>
<sequence length="241" mass="26870">MRYFQCLVLASSWVIGVVPVAAETIKKTSSGICHPPESSWYERTENYTAYDSVEACLEADGRLPHGLKLASLSERQTRSGGRKEYTRSAFGHGWGDADGDCQDSRAEALIAASTTTVRFADGDRCRVTTGRWISPFTGKVIQNSGEIDIDHVVPLAWSWARGADDWSDEKRERFANDPVNLWPVEASLNRSKGAKGPDEWLPPSGQCQYVARFSRIVKQYGLQSTPTEAAWFRDFLNTCRP</sequence>
<comment type="caution">
    <text evidence="2">The sequence shown here is derived from an EMBL/GenBank/DDBJ whole genome shotgun (WGS) entry which is preliminary data.</text>
</comment>
<dbReference type="Gene3D" id="1.10.30.50">
    <property type="match status" value="1"/>
</dbReference>
<accession>A6F4B2</accession>
<dbReference type="STRING" id="443152.MDG893_13119"/>
<dbReference type="PANTHER" id="PTHR24094:SF15">
    <property type="entry name" value="AMP-DEPENDENT SYNTHETASE_LIGASE DOMAIN-CONTAINING PROTEIN-RELATED"/>
    <property type="match status" value="1"/>
</dbReference>
<protein>
    <recommendedName>
        <fullName evidence="1">GmrSD restriction endonucleases C-terminal domain-containing protein</fullName>
    </recommendedName>
</protein>
<dbReference type="OrthoDB" id="5196645at2"/>
<name>A6F4B2_9GAMM</name>
<evidence type="ECO:0000313" key="3">
    <source>
        <dbReference type="Proteomes" id="UP000005856"/>
    </source>
</evidence>
<dbReference type="AlphaFoldDB" id="A6F4B2"/>
<dbReference type="PANTHER" id="PTHR24094">
    <property type="entry name" value="SECRETED PROTEIN"/>
    <property type="match status" value="1"/>
</dbReference>
<dbReference type="EMBL" id="ABCP01000041">
    <property type="protein sequence ID" value="EDM46405.1"/>
    <property type="molecule type" value="Genomic_DNA"/>
</dbReference>
<dbReference type="InterPro" id="IPR011089">
    <property type="entry name" value="GmrSD_C"/>
</dbReference>
<evidence type="ECO:0000313" key="2">
    <source>
        <dbReference type="EMBL" id="EDM46405.1"/>
    </source>
</evidence>
<reference evidence="2 3" key="1">
    <citation type="submission" date="2007-06" db="EMBL/GenBank/DDBJ databases">
        <authorList>
            <person name="Green D."/>
            <person name="Ferriera S."/>
            <person name="Johnson J."/>
            <person name="Kravitz S."/>
            <person name="Beeson K."/>
            <person name="Sutton G."/>
            <person name="Rogers Y.-H."/>
            <person name="Friedman R."/>
            <person name="Frazier M."/>
            <person name="Venter J.C."/>
        </authorList>
    </citation>
    <scope>NUCLEOTIDE SEQUENCE [LARGE SCALE GENOMIC DNA]</scope>
    <source>
        <strain evidence="2 3">DG893</strain>
    </source>
</reference>
<keyword evidence="3" id="KW-1185">Reference proteome</keyword>
<dbReference type="Proteomes" id="UP000005856">
    <property type="component" value="Unassembled WGS sequence"/>
</dbReference>
<evidence type="ECO:0000259" key="1">
    <source>
        <dbReference type="Pfam" id="PF07510"/>
    </source>
</evidence>